<dbReference type="Gene3D" id="1.10.1660.10">
    <property type="match status" value="1"/>
</dbReference>
<accession>A0ABT3STW5</accession>
<evidence type="ECO:0000259" key="5">
    <source>
        <dbReference type="PROSITE" id="PS50937"/>
    </source>
</evidence>
<comment type="caution">
    <text evidence="6">The sequence shown here is derived from an EMBL/GenBank/DDBJ whole genome shotgun (WGS) entry which is preliminary data.</text>
</comment>
<name>A0ABT3STW5_9GAMM</name>
<keyword evidence="2" id="KW-0805">Transcription regulation</keyword>
<dbReference type="SUPFAM" id="SSF46955">
    <property type="entry name" value="Putative DNA-binding domain"/>
    <property type="match status" value="1"/>
</dbReference>
<evidence type="ECO:0000256" key="2">
    <source>
        <dbReference type="ARBA" id="ARBA00023015"/>
    </source>
</evidence>
<sequence>MGLTKHPYFEWLRTITETFIWCSKMAEQQLQARPLYGIGTVARLTGLKPDTLRVWERRYSLGASQKSETGRRQYTQADLEHLQLVSALLSSGSRIGEIASSERKTLERLVEACTDKSRTQVAKKPSVVFVGEAICEWLGDHQGCLTGVSAQLASTRLEAVDLDIFAGVEDVDLLVVACERMNTAQMSKLNQVREVVNPTSVLVLQSGMSESWLNELSAEGIANMAFPPDRAELAFHITRSSAEKATRDGINSLADLVAARPRLHAEAVLAEALTMETSIACECPQHLSGLITQLAKFEAYSAECSADSWKDAAVHSCIYAYASQARWLMEKALDMALQSHEDEVGQKRLKGA</sequence>
<reference evidence="6" key="1">
    <citation type="submission" date="2019-02" db="EMBL/GenBank/DDBJ databases">
        <authorList>
            <person name="Li S.-H."/>
        </authorList>
    </citation>
    <scope>NUCLEOTIDE SEQUENCE</scope>
    <source>
        <strain evidence="6">IMCC8485</strain>
    </source>
</reference>
<dbReference type="Proteomes" id="UP001143307">
    <property type="component" value="Unassembled WGS sequence"/>
</dbReference>
<protein>
    <submittedName>
        <fullName evidence="6">MerR family transcriptional regulator</fullName>
    </submittedName>
</protein>
<dbReference type="InterPro" id="IPR000551">
    <property type="entry name" value="MerR-type_HTH_dom"/>
</dbReference>
<keyword evidence="7" id="KW-1185">Reference proteome</keyword>
<keyword evidence="3" id="KW-0238">DNA-binding</keyword>
<evidence type="ECO:0000256" key="3">
    <source>
        <dbReference type="ARBA" id="ARBA00023125"/>
    </source>
</evidence>
<gene>
    <name evidence="6" type="ORF">EYC87_07505</name>
</gene>
<evidence type="ECO:0000313" key="6">
    <source>
        <dbReference type="EMBL" id="MCX2973431.1"/>
    </source>
</evidence>
<evidence type="ECO:0000256" key="4">
    <source>
        <dbReference type="ARBA" id="ARBA00023163"/>
    </source>
</evidence>
<dbReference type="PANTHER" id="PTHR30204">
    <property type="entry name" value="REDOX-CYCLING DRUG-SENSING TRANSCRIPTIONAL ACTIVATOR SOXR"/>
    <property type="match status" value="1"/>
</dbReference>
<dbReference type="PROSITE" id="PS50937">
    <property type="entry name" value="HTH_MERR_2"/>
    <property type="match status" value="1"/>
</dbReference>
<dbReference type="InterPro" id="IPR009061">
    <property type="entry name" value="DNA-bd_dom_put_sf"/>
</dbReference>
<proteinExistence type="predicted"/>
<feature type="domain" description="HTH merR-type" evidence="5">
    <location>
        <begin position="35"/>
        <end position="99"/>
    </location>
</feature>
<dbReference type="Pfam" id="PF13411">
    <property type="entry name" value="MerR_1"/>
    <property type="match status" value="1"/>
</dbReference>
<dbReference type="EMBL" id="SHNP01000002">
    <property type="protein sequence ID" value="MCX2973431.1"/>
    <property type="molecule type" value="Genomic_DNA"/>
</dbReference>
<evidence type="ECO:0000256" key="1">
    <source>
        <dbReference type="ARBA" id="ARBA00022491"/>
    </source>
</evidence>
<dbReference type="PANTHER" id="PTHR30204:SF69">
    <property type="entry name" value="MERR-FAMILY TRANSCRIPTIONAL REGULATOR"/>
    <property type="match status" value="1"/>
</dbReference>
<dbReference type="InterPro" id="IPR047057">
    <property type="entry name" value="MerR_fam"/>
</dbReference>
<keyword evidence="4" id="KW-0804">Transcription</keyword>
<evidence type="ECO:0000313" key="7">
    <source>
        <dbReference type="Proteomes" id="UP001143307"/>
    </source>
</evidence>
<dbReference type="CDD" id="cd01104">
    <property type="entry name" value="HTH_MlrA-CarA"/>
    <property type="match status" value="1"/>
</dbReference>
<organism evidence="6 7">
    <name type="scientific">Candidatus Seongchinamella marina</name>
    <dbReference type="NCBI Taxonomy" id="2518990"/>
    <lineage>
        <taxon>Bacteria</taxon>
        <taxon>Pseudomonadati</taxon>
        <taxon>Pseudomonadota</taxon>
        <taxon>Gammaproteobacteria</taxon>
        <taxon>Cellvibrionales</taxon>
        <taxon>Halieaceae</taxon>
        <taxon>Seongchinamella</taxon>
    </lineage>
</organism>
<keyword evidence="1" id="KW-0678">Repressor</keyword>
<dbReference type="SMART" id="SM00422">
    <property type="entry name" value="HTH_MERR"/>
    <property type="match status" value="1"/>
</dbReference>